<dbReference type="InterPro" id="IPR013249">
    <property type="entry name" value="RNA_pol_sigma70_r4_t2"/>
</dbReference>
<dbReference type="GO" id="GO:0016987">
    <property type="term" value="F:sigma factor activity"/>
    <property type="evidence" value="ECO:0007669"/>
    <property type="project" value="InterPro"/>
</dbReference>
<evidence type="ECO:0000259" key="1">
    <source>
        <dbReference type="Pfam" id="PF08281"/>
    </source>
</evidence>
<sequence length="138" mass="15952">MDKPLVTITYKTANGSRICVEVSTSVKELLEQSDRQIRSQRRQDRRHLDYMDFIDGLTGAAMSYPQEDAANLLIRMESYRQLYAAVNRLSTTQRRRLLLHFSDNLSYRQIADLEGVNQSAVGCSIKRALQQLYKYLSD</sequence>
<dbReference type="RefSeq" id="WP_066644347.1">
    <property type="nucleotide sequence ID" value="NZ_VWXL01000058.1"/>
</dbReference>
<reference evidence="2 3" key="1">
    <citation type="submission" date="2019-09" db="EMBL/GenBank/DDBJ databases">
        <title>Genome sequence of Clostridium sp. EA1.</title>
        <authorList>
            <person name="Poehlein A."/>
            <person name="Bengelsdorf F.R."/>
            <person name="Daniel R."/>
        </authorList>
    </citation>
    <scope>NUCLEOTIDE SEQUENCE [LARGE SCALE GENOMIC DNA]</scope>
    <source>
        <strain evidence="2 3">EA1</strain>
    </source>
</reference>
<dbReference type="InterPro" id="IPR013324">
    <property type="entry name" value="RNA_pol_sigma_r3/r4-like"/>
</dbReference>
<evidence type="ECO:0000313" key="3">
    <source>
        <dbReference type="Proteomes" id="UP000469440"/>
    </source>
</evidence>
<gene>
    <name evidence="2" type="ORF">CAFE_21140</name>
</gene>
<dbReference type="SUPFAM" id="SSF88659">
    <property type="entry name" value="Sigma3 and sigma4 domains of RNA polymerase sigma factors"/>
    <property type="match status" value="1"/>
</dbReference>
<dbReference type="GO" id="GO:0006352">
    <property type="term" value="P:DNA-templated transcription initiation"/>
    <property type="evidence" value="ECO:0007669"/>
    <property type="project" value="InterPro"/>
</dbReference>
<evidence type="ECO:0000313" key="2">
    <source>
        <dbReference type="EMBL" id="MVB11399.1"/>
    </source>
</evidence>
<comment type="caution">
    <text evidence="2">The sequence shown here is derived from an EMBL/GenBank/DDBJ whole genome shotgun (WGS) entry which is preliminary data.</text>
</comment>
<dbReference type="AlphaFoldDB" id="A0A6N8I0C6"/>
<name>A0A6N8I0C6_9FIRM</name>
<keyword evidence="3" id="KW-1185">Reference proteome</keyword>
<organism evidence="2 3">
    <name type="scientific">Caproicibacter fermentans</name>
    <dbReference type="NCBI Taxonomy" id="2576756"/>
    <lineage>
        <taxon>Bacteria</taxon>
        <taxon>Bacillati</taxon>
        <taxon>Bacillota</taxon>
        <taxon>Clostridia</taxon>
        <taxon>Eubacteriales</taxon>
        <taxon>Acutalibacteraceae</taxon>
        <taxon>Caproicibacter</taxon>
    </lineage>
</organism>
<dbReference type="InterPro" id="IPR036388">
    <property type="entry name" value="WH-like_DNA-bd_sf"/>
</dbReference>
<dbReference type="Gene3D" id="1.10.10.10">
    <property type="entry name" value="Winged helix-like DNA-binding domain superfamily/Winged helix DNA-binding domain"/>
    <property type="match status" value="1"/>
</dbReference>
<accession>A0A6N8I0C6</accession>
<feature type="domain" description="RNA polymerase sigma factor 70 region 4 type 2" evidence="1">
    <location>
        <begin position="80"/>
        <end position="132"/>
    </location>
</feature>
<dbReference type="Proteomes" id="UP000469440">
    <property type="component" value="Unassembled WGS sequence"/>
</dbReference>
<dbReference type="GO" id="GO:0003677">
    <property type="term" value="F:DNA binding"/>
    <property type="evidence" value="ECO:0007669"/>
    <property type="project" value="InterPro"/>
</dbReference>
<protein>
    <recommendedName>
        <fullName evidence="1">RNA polymerase sigma factor 70 region 4 type 2 domain-containing protein</fullName>
    </recommendedName>
</protein>
<proteinExistence type="predicted"/>
<dbReference type="Pfam" id="PF08281">
    <property type="entry name" value="Sigma70_r4_2"/>
    <property type="match status" value="1"/>
</dbReference>
<dbReference type="EMBL" id="VWXL01000058">
    <property type="protein sequence ID" value="MVB11399.1"/>
    <property type="molecule type" value="Genomic_DNA"/>
</dbReference>